<evidence type="ECO:0000259" key="7">
    <source>
        <dbReference type="Pfam" id="PF13828"/>
    </source>
</evidence>
<dbReference type="InterPro" id="IPR026004">
    <property type="entry name" value="Septum_form"/>
</dbReference>
<evidence type="ECO:0000259" key="8">
    <source>
        <dbReference type="Pfam" id="PF13845"/>
    </source>
</evidence>
<dbReference type="CDD" id="cd06261">
    <property type="entry name" value="TM_PBP2"/>
    <property type="match status" value="1"/>
</dbReference>
<dbReference type="Pfam" id="PF13828">
    <property type="entry name" value="DUF4190"/>
    <property type="match status" value="1"/>
</dbReference>
<keyword evidence="3 6" id="KW-1133">Transmembrane helix</keyword>
<evidence type="ECO:0000256" key="2">
    <source>
        <dbReference type="ARBA" id="ARBA00022692"/>
    </source>
</evidence>
<evidence type="ECO:0000256" key="6">
    <source>
        <dbReference type="SAM" id="Phobius"/>
    </source>
</evidence>
<sequence length="367" mass="38931">MSTEHEQQPAYQNYPAMPPAQPAPWSPGMPPSYGMPAGPYGMPPSPYGMRPGVNGFAIASLVLGILAPFSGLVLGLVFGIIALVGIRRTGERGRGMAITGIVLSSLWILLVVAIVVFAVIAAATDPTRTSSSGANTSYNFKPGQCFDRDNTSKAVTVRDCGQPHDAEVFAVEPLSATSFPGTAAVQAVGRSRCTADSDQFLTPGMNYPDIEVLYLYPQQASWTHGDRSVKCYFANATGAKMTGHVKDTGVPYNADQKRYLDAVAPYNKIVDEEENAETFAEEHDVAVRSVPVVQQEIAALQAGPWPAAVQPSVDKLVAAKQQELADRQRAAAATDEDSLDDALDDADSHDGSVEAKAVRTALHLPAG</sequence>
<dbReference type="AlphaFoldDB" id="A0A3E0HV18"/>
<evidence type="ECO:0000256" key="3">
    <source>
        <dbReference type="ARBA" id="ARBA00022989"/>
    </source>
</evidence>
<dbReference type="InterPro" id="IPR025241">
    <property type="entry name" value="DUF4190"/>
</dbReference>
<feature type="compositionally biased region" description="Acidic residues" evidence="5">
    <location>
        <begin position="334"/>
        <end position="345"/>
    </location>
</feature>
<evidence type="ECO:0000256" key="4">
    <source>
        <dbReference type="ARBA" id="ARBA00023136"/>
    </source>
</evidence>
<feature type="transmembrane region" description="Helical" evidence="6">
    <location>
        <begin position="96"/>
        <end position="123"/>
    </location>
</feature>
<evidence type="ECO:0000313" key="10">
    <source>
        <dbReference type="Proteomes" id="UP000256269"/>
    </source>
</evidence>
<evidence type="ECO:0000256" key="5">
    <source>
        <dbReference type="SAM" id="MobiDB-lite"/>
    </source>
</evidence>
<dbReference type="RefSeq" id="WP_116174789.1">
    <property type="nucleotide sequence ID" value="NZ_CP144375.1"/>
</dbReference>
<dbReference type="Proteomes" id="UP000256269">
    <property type="component" value="Unassembled WGS sequence"/>
</dbReference>
<comment type="subcellular location">
    <subcellularLocation>
        <location evidence="1">Membrane</location>
        <topology evidence="1">Multi-pass membrane protein</topology>
    </subcellularLocation>
</comment>
<reference evidence="9 10" key="1">
    <citation type="submission" date="2018-08" db="EMBL/GenBank/DDBJ databases">
        <title>Genomic Encyclopedia of Archaeal and Bacterial Type Strains, Phase II (KMG-II): from individual species to whole genera.</title>
        <authorList>
            <person name="Goeker M."/>
        </authorList>
    </citation>
    <scope>NUCLEOTIDE SEQUENCE [LARGE SCALE GENOMIC DNA]</scope>
    <source>
        <strain evidence="9 10">DSM 45791</strain>
    </source>
</reference>
<feature type="domain" description="DUF4190" evidence="7">
    <location>
        <begin position="57"/>
        <end position="113"/>
    </location>
</feature>
<organism evidence="9 10">
    <name type="scientific">Kutzneria buriramensis</name>
    <dbReference type="NCBI Taxonomy" id="1045776"/>
    <lineage>
        <taxon>Bacteria</taxon>
        <taxon>Bacillati</taxon>
        <taxon>Actinomycetota</taxon>
        <taxon>Actinomycetes</taxon>
        <taxon>Pseudonocardiales</taxon>
        <taxon>Pseudonocardiaceae</taxon>
        <taxon>Kutzneria</taxon>
    </lineage>
</organism>
<dbReference type="InterPro" id="IPR000515">
    <property type="entry name" value="MetI-like"/>
</dbReference>
<dbReference type="Pfam" id="PF13845">
    <property type="entry name" value="Septum_form"/>
    <property type="match status" value="1"/>
</dbReference>
<name>A0A3E0HV18_9PSEU</name>
<protein>
    <submittedName>
        <fullName evidence="9">Putative regulator of septum formation</fullName>
    </submittedName>
</protein>
<keyword evidence="4 6" id="KW-0472">Membrane</keyword>
<dbReference type="OrthoDB" id="3628931at2"/>
<evidence type="ECO:0000313" key="9">
    <source>
        <dbReference type="EMBL" id="REH50294.1"/>
    </source>
</evidence>
<accession>A0A3E0HV18</accession>
<feature type="domain" description="Septum formation-related" evidence="8">
    <location>
        <begin position="128"/>
        <end position="231"/>
    </location>
</feature>
<gene>
    <name evidence="9" type="ORF">BCF44_104571</name>
</gene>
<dbReference type="GO" id="GO:0055085">
    <property type="term" value="P:transmembrane transport"/>
    <property type="evidence" value="ECO:0007669"/>
    <property type="project" value="InterPro"/>
</dbReference>
<keyword evidence="2 6" id="KW-0812">Transmembrane</keyword>
<dbReference type="EMBL" id="QUNO01000004">
    <property type="protein sequence ID" value="REH50294.1"/>
    <property type="molecule type" value="Genomic_DNA"/>
</dbReference>
<keyword evidence="10" id="KW-1185">Reference proteome</keyword>
<evidence type="ECO:0000256" key="1">
    <source>
        <dbReference type="ARBA" id="ARBA00004141"/>
    </source>
</evidence>
<dbReference type="GO" id="GO:0016020">
    <property type="term" value="C:membrane"/>
    <property type="evidence" value="ECO:0007669"/>
    <property type="project" value="UniProtKB-SubCell"/>
</dbReference>
<feature type="region of interest" description="Disordered" evidence="5">
    <location>
        <begin position="327"/>
        <end position="354"/>
    </location>
</feature>
<proteinExistence type="predicted"/>
<comment type="caution">
    <text evidence="9">The sequence shown here is derived from an EMBL/GenBank/DDBJ whole genome shotgun (WGS) entry which is preliminary data.</text>
</comment>
<feature type="transmembrane region" description="Helical" evidence="6">
    <location>
        <begin position="56"/>
        <end position="84"/>
    </location>
</feature>